<organism evidence="1 2">
    <name type="scientific">Leuconostoc falkenbergense</name>
    <dbReference type="NCBI Taxonomy" id="2766470"/>
    <lineage>
        <taxon>Bacteria</taxon>
        <taxon>Bacillati</taxon>
        <taxon>Bacillota</taxon>
        <taxon>Bacilli</taxon>
        <taxon>Lactobacillales</taxon>
        <taxon>Lactobacillaceae</taxon>
        <taxon>Leuconostoc</taxon>
    </lineage>
</organism>
<dbReference type="InterPro" id="IPR009061">
    <property type="entry name" value="DNA-bd_dom_put_sf"/>
</dbReference>
<dbReference type="InterPro" id="IPR036388">
    <property type="entry name" value="WH-like_DNA-bd_sf"/>
</dbReference>
<accession>A0ABT7RZC3</accession>
<evidence type="ECO:0000313" key="2">
    <source>
        <dbReference type="Proteomes" id="UP001242903"/>
    </source>
</evidence>
<gene>
    <name evidence="1" type="ORF">QUE93_06465</name>
</gene>
<reference evidence="1 2" key="1">
    <citation type="submission" date="2023-06" db="EMBL/GenBank/DDBJ databases">
        <title>Draft Genome Sequences of lactic acid bacteria strains isolated from fermented milk products.</title>
        <authorList>
            <person name="Elcheninov A.G."/>
            <person name="Klyukina A."/>
            <person name="Zayulina K.S."/>
            <person name="Gavirova L.A."/>
            <person name="Shcherbakova P.A."/>
            <person name="Shestakov A.I."/>
            <person name="Kublanov I.V."/>
            <person name="Kochetkova T.V."/>
        </authorList>
    </citation>
    <scope>NUCLEOTIDE SEQUENCE [LARGE SCALE GENOMIC DNA]</scope>
    <source>
        <strain evidence="1 2">TOM.81</strain>
    </source>
</reference>
<dbReference type="EMBL" id="JAUCAQ010000012">
    <property type="protein sequence ID" value="MDM7646657.1"/>
    <property type="molecule type" value="Genomic_DNA"/>
</dbReference>
<proteinExistence type="predicted"/>
<sequence>MVKQLLEKLDELIRIFKRSELPEVMDKSELARFLGVGINSVNNYIYADGFPYIEQPNMKNGYPKKAVQQWLDEQTKFYGR</sequence>
<evidence type="ECO:0008006" key="3">
    <source>
        <dbReference type="Google" id="ProtNLM"/>
    </source>
</evidence>
<dbReference type="Gene3D" id="1.10.10.10">
    <property type="entry name" value="Winged helix-like DNA-binding domain superfamily/Winged helix DNA-binding domain"/>
    <property type="match status" value="1"/>
</dbReference>
<protein>
    <recommendedName>
        <fullName evidence="3">DNA-binding protein</fullName>
    </recommendedName>
</protein>
<dbReference type="RefSeq" id="WP_260351628.1">
    <property type="nucleotide sequence ID" value="NZ_DAMBFW010000034.1"/>
</dbReference>
<dbReference type="Proteomes" id="UP001242903">
    <property type="component" value="Unassembled WGS sequence"/>
</dbReference>
<keyword evidence="2" id="KW-1185">Reference proteome</keyword>
<name>A0ABT7RZC3_9LACO</name>
<evidence type="ECO:0000313" key="1">
    <source>
        <dbReference type="EMBL" id="MDM7646657.1"/>
    </source>
</evidence>
<comment type="caution">
    <text evidence="1">The sequence shown here is derived from an EMBL/GenBank/DDBJ whole genome shotgun (WGS) entry which is preliminary data.</text>
</comment>
<dbReference type="SUPFAM" id="SSF46955">
    <property type="entry name" value="Putative DNA-binding domain"/>
    <property type="match status" value="1"/>
</dbReference>